<dbReference type="SUPFAM" id="SSF53613">
    <property type="entry name" value="Ribokinase-like"/>
    <property type="match status" value="1"/>
</dbReference>
<dbReference type="OrthoDB" id="2104723at2759"/>
<feature type="domain" description="Pyridoxamine kinase/Phosphomethylpyrimidine kinase" evidence="7">
    <location>
        <begin position="62"/>
        <end position="161"/>
    </location>
</feature>
<accession>A0A6A4H8J0</accession>
<keyword evidence="5" id="KW-0418">Kinase</keyword>
<evidence type="ECO:0000256" key="6">
    <source>
        <dbReference type="ARBA" id="ARBA00022840"/>
    </source>
</evidence>
<dbReference type="PANTHER" id="PTHR10534">
    <property type="entry name" value="PYRIDOXAL KINASE"/>
    <property type="match status" value="1"/>
</dbReference>
<dbReference type="Proteomes" id="UP000799118">
    <property type="component" value="Unassembled WGS sequence"/>
</dbReference>
<dbReference type="InterPro" id="IPR013749">
    <property type="entry name" value="PM/HMP-P_kinase-1"/>
</dbReference>
<organism evidence="8 9">
    <name type="scientific">Gymnopus androsaceus JB14</name>
    <dbReference type="NCBI Taxonomy" id="1447944"/>
    <lineage>
        <taxon>Eukaryota</taxon>
        <taxon>Fungi</taxon>
        <taxon>Dikarya</taxon>
        <taxon>Basidiomycota</taxon>
        <taxon>Agaricomycotina</taxon>
        <taxon>Agaricomycetes</taxon>
        <taxon>Agaricomycetidae</taxon>
        <taxon>Agaricales</taxon>
        <taxon>Marasmiineae</taxon>
        <taxon>Omphalotaceae</taxon>
        <taxon>Gymnopus</taxon>
    </lineage>
</organism>
<evidence type="ECO:0000256" key="5">
    <source>
        <dbReference type="ARBA" id="ARBA00022777"/>
    </source>
</evidence>
<evidence type="ECO:0000259" key="7">
    <source>
        <dbReference type="Pfam" id="PF08543"/>
    </source>
</evidence>
<evidence type="ECO:0000313" key="8">
    <source>
        <dbReference type="EMBL" id="KAE9394023.1"/>
    </source>
</evidence>
<dbReference type="Gene3D" id="3.40.1190.20">
    <property type="match status" value="1"/>
</dbReference>
<dbReference type="EC" id="2.7.1.35" evidence="2"/>
<evidence type="ECO:0000256" key="1">
    <source>
        <dbReference type="ARBA" id="ARBA00008805"/>
    </source>
</evidence>
<keyword evidence="4" id="KW-0547">Nucleotide-binding</keyword>
<dbReference type="AlphaFoldDB" id="A0A6A4H8J0"/>
<evidence type="ECO:0000256" key="3">
    <source>
        <dbReference type="ARBA" id="ARBA00022679"/>
    </source>
</evidence>
<sequence length="339" mass="37315">MQGRILSIQSHVAFGYLVNTVNFSNHSGYGRSGGSKTSATELNSIFDALERNELLSPVRLLTGYIPNAEALTAVKQLAEKLRKEKPGLVYLLDPVMGDAGRLYVAADVVPVYRSMLPLSTIITPNWFEVETLTSTTLTSPASLRHALTKLHKEYRVSNVAISSIPLTGRPWLAALLPGSIQPPDDRDEEWLLCIASSVDESESESPDTSAVYAQCVPLLPGYFSGVGDLFSALVLAHYDPDPDSPGPLPPLPAAVSQALTKTHAVLCRTSEYAAQLPEAERLPTDDERDAVDPMRKVRRMRGRELRLVQSIDIIRSDSTETTTKIRQLERWDGFWTTNL</sequence>
<keyword evidence="9" id="KW-1185">Reference proteome</keyword>
<dbReference type="GO" id="GO:0008478">
    <property type="term" value="F:pyridoxal kinase activity"/>
    <property type="evidence" value="ECO:0007669"/>
    <property type="project" value="UniProtKB-EC"/>
</dbReference>
<dbReference type="PANTHER" id="PTHR10534:SF2">
    <property type="entry name" value="PYRIDOXAL KINASE"/>
    <property type="match status" value="1"/>
</dbReference>
<dbReference type="CDD" id="cd01173">
    <property type="entry name" value="pyridoxal_pyridoxamine_kinase"/>
    <property type="match status" value="1"/>
</dbReference>
<dbReference type="Pfam" id="PF08543">
    <property type="entry name" value="Phos_pyr_kin"/>
    <property type="match status" value="1"/>
</dbReference>
<name>A0A6A4H8J0_9AGAR</name>
<gene>
    <name evidence="8" type="ORF">BT96DRAFT_1049249</name>
</gene>
<protein>
    <recommendedName>
        <fullName evidence="2">pyridoxal kinase</fullName>
        <ecNumber evidence="2">2.7.1.35</ecNumber>
    </recommendedName>
</protein>
<comment type="similarity">
    <text evidence="1">Belongs to the pyridoxine kinase family.</text>
</comment>
<keyword evidence="3" id="KW-0808">Transferase</keyword>
<reference evidence="8" key="1">
    <citation type="journal article" date="2019" name="Environ. Microbiol.">
        <title>Fungal ecological strategies reflected in gene transcription - a case study of two litter decomposers.</title>
        <authorList>
            <person name="Barbi F."/>
            <person name="Kohler A."/>
            <person name="Barry K."/>
            <person name="Baskaran P."/>
            <person name="Daum C."/>
            <person name="Fauchery L."/>
            <person name="Ihrmark K."/>
            <person name="Kuo A."/>
            <person name="LaButti K."/>
            <person name="Lipzen A."/>
            <person name="Morin E."/>
            <person name="Grigoriev I.V."/>
            <person name="Henrissat B."/>
            <person name="Lindahl B."/>
            <person name="Martin F."/>
        </authorList>
    </citation>
    <scope>NUCLEOTIDE SEQUENCE</scope>
    <source>
        <strain evidence="8">JB14</strain>
    </source>
</reference>
<dbReference type="EMBL" id="ML769559">
    <property type="protein sequence ID" value="KAE9394023.1"/>
    <property type="molecule type" value="Genomic_DNA"/>
</dbReference>
<dbReference type="GO" id="GO:0009443">
    <property type="term" value="P:pyridoxal 5'-phosphate salvage"/>
    <property type="evidence" value="ECO:0007669"/>
    <property type="project" value="InterPro"/>
</dbReference>
<dbReference type="InterPro" id="IPR029056">
    <property type="entry name" value="Ribokinase-like"/>
</dbReference>
<evidence type="ECO:0000256" key="4">
    <source>
        <dbReference type="ARBA" id="ARBA00022741"/>
    </source>
</evidence>
<proteinExistence type="inferred from homology"/>
<dbReference type="GO" id="GO:0005524">
    <property type="term" value="F:ATP binding"/>
    <property type="evidence" value="ECO:0007669"/>
    <property type="project" value="UniProtKB-KW"/>
</dbReference>
<keyword evidence="6" id="KW-0067">ATP-binding</keyword>
<evidence type="ECO:0000313" key="9">
    <source>
        <dbReference type="Proteomes" id="UP000799118"/>
    </source>
</evidence>
<dbReference type="InterPro" id="IPR004625">
    <property type="entry name" value="PyrdxlKinase"/>
</dbReference>
<evidence type="ECO:0000256" key="2">
    <source>
        <dbReference type="ARBA" id="ARBA00012104"/>
    </source>
</evidence>
<dbReference type="GO" id="GO:0005829">
    <property type="term" value="C:cytosol"/>
    <property type="evidence" value="ECO:0007669"/>
    <property type="project" value="TreeGrafter"/>
</dbReference>